<sequence length="37" mass="4211">MRGLEKHQGSVQVSDFGEEFLPLFFPAGKETQEEKTL</sequence>
<comment type="caution">
    <text evidence="1">The sequence shown here is derived from an EMBL/GenBank/DDBJ whole genome shotgun (WGS) entry which is preliminary data.</text>
</comment>
<dbReference type="AlphaFoldDB" id="A0A179D7L7"/>
<proteinExistence type="predicted"/>
<reference evidence="1 2" key="1">
    <citation type="submission" date="2016-04" db="EMBL/GenBank/DDBJ databases">
        <title>Genome analysis of Thermosulfurimonas dismutans, the first thermophilic sulfur-disproportionating bacterium of the phylum Thermodesulfobacteria.</title>
        <authorList>
            <person name="Mardanov A.V."/>
            <person name="Beletsky A.V."/>
            <person name="Kadnikov V.V."/>
            <person name="Slobodkin A.I."/>
            <person name="Ravin N.V."/>
        </authorList>
    </citation>
    <scope>NUCLEOTIDE SEQUENCE [LARGE SCALE GENOMIC DNA]</scope>
    <source>
        <strain evidence="1 2">S95</strain>
    </source>
</reference>
<dbReference type="EMBL" id="LWLG01000001">
    <property type="protein sequence ID" value="OAQ21771.1"/>
    <property type="molecule type" value="Genomic_DNA"/>
</dbReference>
<accession>A0A179D7L7</accession>
<gene>
    <name evidence="1" type="ORF">TDIS_0289</name>
</gene>
<organism evidence="1 2">
    <name type="scientific">Thermosulfurimonas dismutans</name>
    <dbReference type="NCBI Taxonomy" id="999894"/>
    <lineage>
        <taxon>Bacteria</taxon>
        <taxon>Pseudomonadati</taxon>
        <taxon>Thermodesulfobacteriota</taxon>
        <taxon>Thermodesulfobacteria</taxon>
        <taxon>Thermodesulfobacteriales</taxon>
        <taxon>Thermodesulfobacteriaceae</taxon>
        <taxon>Thermosulfurimonas</taxon>
    </lineage>
</organism>
<name>A0A179D7L7_9BACT</name>
<protein>
    <submittedName>
        <fullName evidence="1">Uncharacterized protein</fullName>
    </submittedName>
</protein>
<dbReference type="Proteomes" id="UP000078390">
    <property type="component" value="Unassembled WGS sequence"/>
</dbReference>
<evidence type="ECO:0000313" key="1">
    <source>
        <dbReference type="EMBL" id="OAQ21771.1"/>
    </source>
</evidence>
<evidence type="ECO:0000313" key="2">
    <source>
        <dbReference type="Proteomes" id="UP000078390"/>
    </source>
</evidence>
<keyword evidence="2" id="KW-1185">Reference proteome</keyword>